<dbReference type="OrthoDB" id="7316at2157"/>
<dbReference type="HOGENOM" id="CLU_030702_0_0_2"/>
<proteinExistence type="inferred from homology"/>
<dbReference type="SUPFAM" id="SSF89095">
    <property type="entry name" value="GatB/YqeY motif"/>
    <property type="match status" value="1"/>
</dbReference>
<dbReference type="PANTHER" id="PTHR11659">
    <property type="entry name" value="GLUTAMYL-TRNA GLN AMIDOTRANSFERASE SUBUNIT B MITOCHONDRIAL AND PROKARYOTIC PET112-RELATED"/>
    <property type="match status" value="1"/>
</dbReference>
<evidence type="ECO:0000256" key="2">
    <source>
        <dbReference type="ARBA" id="ARBA00022741"/>
    </source>
</evidence>
<dbReference type="GO" id="GO:0005737">
    <property type="term" value="C:cytoplasm"/>
    <property type="evidence" value="ECO:0007669"/>
    <property type="project" value="InterPro"/>
</dbReference>
<dbReference type="HAMAP" id="MF_00588">
    <property type="entry name" value="GatE"/>
    <property type="match status" value="1"/>
</dbReference>
<dbReference type="InterPro" id="IPR004115">
    <property type="entry name" value="GAD-like_sf"/>
</dbReference>
<keyword evidence="1 6" id="KW-0436">Ligase</keyword>
<dbReference type="Pfam" id="PF02934">
    <property type="entry name" value="GatB_N"/>
    <property type="match status" value="1"/>
</dbReference>
<dbReference type="InterPro" id="IPR017958">
    <property type="entry name" value="Gln-tRNA_amidoTrfase_suB_CS"/>
</dbReference>
<dbReference type="Proteomes" id="UP000001901">
    <property type="component" value="Chromosome"/>
</dbReference>
<organism evidence="8 9">
    <name type="scientific">Archaeoglobus profundus (strain DSM 5631 / JCM 9629 / NBRC 100127 / Av18)</name>
    <dbReference type="NCBI Taxonomy" id="572546"/>
    <lineage>
        <taxon>Archaea</taxon>
        <taxon>Methanobacteriati</taxon>
        <taxon>Methanobacteriota</taxon>
        <taxon>Archaeoglobi</taxon>
        <taxon>Archaeoglobales</taxon>
        <taxon>Archaeoglobaceae</taxon>
        <taxon>Archaeoglobus</taxon>
    </lineage>
</organism>
<protein>
    <recommendedName>
        <fullName evidence="6">Glutamyl-tRNA(Gln) amidotransferase subunit E</fullName>
        <shortName evidence="6">Glu-ADT subunit E</shortName>
        <ecNumber evidence="6">6.3.5.-</ecNumber>
    </recommendedName>
</protein>
<dbReference type="GO" id="GO:0005524">
    <property type="term" value="F:ATP binding"/>
    <property type="evidence" value="ECO:0007669"/>
    <property type="project" value="UniProtKB-KW"/>
</dbReference>
<evidence type="ECO:0000256" key="1">
    <source>
        <dbReference type="ARBA" id="ARBA00022598"/>
    </source>
</evidence>
<dbReference type="InterPro" id="IPR006075">
    <property type="entry name" value="Asn/Gln-tRNA_Trfase_suB/E_cat"/>
</dbReference>
<dbReference type="InterPro" id="IPR014746">
    <property type="entry name" value="Gln_synth/guanido_kin_cat_dom"/>
</dbReference>
<dbReference type="InterPro" id="IPR042114">
    <property type="entry name" value="GatB_C_1"/>
</dbReference>
<evidence type="ECO:0000256" key="5">
    <source>
        <dbReference type="ARBA" id="ARBA00047913"/>
    </source>
</evidence>
<dbReference type="PANTHER" id="PTHR11659:SF2">
    <property type="entry name" value="GLUTAMYL-TRNA(GLN) AMIDOTRANSFERASE SUBUNIT E"/>
    <property type="match status" value="1"/>
</dbReference>
<dbReference type="eggNOG" id="arCOG01719">
    <property type="taxonomic scope" value="Archaea"/>
</dbReference>
<dbReference type="PROSITE" id="PS01234">
    <property type="entry name" value="GATB"/>
    <property type="match status" value="1"/>
</dbReference>
<dbReference type="InterPro" id="IPR017959">
    <property type="entry name" value="Asn/Gln-tRNA_amidoTrfase_suB/E"/>
</dbReference>
<dbReference type="SUPFAM" id="SSF55261">
    <property type="entry name" value="GAD domain-like"/>
    <property type="match status" value="1"/>
</dbReference>
<dbReference type="KEGG" id="apo:Arcpr_1077"/>
<dbReference type="AlphaFoldDB" id="D2RDE2"/>
<evidence type="ECO:0000256" key="4">
    <source>
        <dbReference type="ARBA" id="ARBA00022917"/>
    </source>
</evidence>
<comment type="subunit">
    <text evidence="6">Heterodimer of GatD and GatE.</text>
</comment>
<dbReference type="Gene3D" id="1.10.150.380">
    <property type="entry name" value="GatB domain, N-terminal subdomain"/>
    <property type="match status" value="1"/>
</dbReference>
<comment type="catalytic activity">
    <reaction evidence="5 6">
        <text>L-glutamyl-tRNA(Gln) + L-glutamine + ATP + H2O = L-glutaminyl-tRNA(Gln) + L-glutamate + ADP + phosphate + H(+)</text>
        <dbReference type="Rhea" id="RHEA:17521"/>
        <dbReference type="Rhea" id="RHEA-COMP:9681"/>
        <dbReference type="Rhea" id="RHEA-COMP:9684"/>
        <dbReference type="ChEBI" id="CHEBI:15377"/>
        <dbReference type="ChEBI" id="CHEBI:15378"/>
        <dbReference type="ChEBI" id="CHEBI:29985"/>
        <dbReference type="ChEBI" id="CHEBI:30616"/>
        <dbReference type="ChEBI" id="CHEBI:43474"/>
        <dbReference type="ChEBI" id="CHEBI:58359"/>
        <dbReference type="ChEBI" id="CHEBI:78520"/>
        <dbReference type="ChEBI" id="CHEBI:78521"/>
        <dbReference type="ChEBI" id="CHEBI:456216"/>
    </reaction>
</comment>
<feature type="domain" description="Asn/Gln amidotransferase" evidence="7">
    <location>
        <begin position="476"/>
        <end position="612"/>
    </location>
</feature>
<dbReference type="GO" id="GO:0004812">
    <property type="term" value="F:aminoacyl-tRNA ligase activity"/>
    <property type="evidence" value="ECO:0007669"/>
    <property type="project" value="InterPro"/>
</dbReference>
<keyword evidence="4 6" id="KW-0648">Protein biosynthesis</keyword>
<dbReference type="Pfam" id="PF02938">
    <property type="entry name" value="GAD"/>
    <property type="match status" value="1"/>
</dbReference>
<evidence type="ECO:0000313" key="8">
    <source>
        <dbReference type="EMBL" id="ADB58136.1"/>
    </source>
</evidence>
<evidence type="ECO:0000256" key="6">
    <source>
        <dbReference type="HAMAP-Rule" id="MF_00588"/>
    </source>
</evidence>
<keyword evidence="9" id="KW-1185">Reference proteome</keyword>
<gene>
    <name evidence="6" type="primary">gatE</name>
    <name evidence="8" type="ordered locus">Arcpr_1077</name>
</gene>
<comment type="similarity">
    <text evidence="6">Belongs to the GatB/GatE family. GatE subfamily.</text>
</comment>
<evidence type="ECO:0000259" key="7">
    <source>
        <dbReference type="SMART" id="SM00845"/>
    </source>
</evidence>
<accession>D2RDE2</accession>
<dbReference type="InterPro" id="IPR003789">
    <property type="entry name" value="Asn/Gln_tRNA_amidoTrase-B-like"/>
</dbReference>
<dbReference type="GO" id="GO:0050567">
    <property type="term" value="F:glutaminyl-tRNA synthase (glutamine-hydrolyzing) activity"/>
    <property type="evidence" value="ECO:0007669"/>
    <property type="project" value="UniProtKB-UniRule"/>
</dbReference>
<dbReference type="NCBIfam" id="NF003107">
    <property type="entry name" value="PRK04028.1"/>
    <property type="match status" value="1"/>
</dbReference>
<dbReference type="PaxDb" id="572546-Arcpr_1077"/>
<sequence>MDYASLGLKVGIEIHQQLNTKHKLFCKCPTVLRDVEDSNFEFFRYLRLKRSEIGEEDRAAKEEVLRSKKFIYKSYDTTCLVEADEEPPRELNMEALQIAITIAKMLNMEFVDEVHVMRKIVIDGSNTTGFQRTALIAFDGYIEVDGRKIGIATLCLEEEACKKVEDKGEVVVYSLDRLGIPLVEIGTKPDIDSPELAKKVAKKLGMILRSTGKVKRGLGTIRQDVNISIAEGARVEIKGVQELDILDKVVEYEVLRQLNLLKIRDELKQRNASVVREIYDVTDIFANTKCKVIARALKKNGKVLAILLKGFGGLVGREIQPNRRLGTEFADIAKTFGLGGIFHTDELPNYGISEEEVEKLRERLNAKEEDAIIFTCGEELRVRRALQRIIERAEYCLIGVPEETRKANEDGTTSYLRPLPGSARMYPETDVPPVKITEDMLNVEIPELIENRARRYVEMGLSEDLAWAIADSEYYNIFERFAKVLQPTIVARVLHIVPSELKKEGFNTDVLRKEHFEITLELIAEGKIAKEGAEEVLKEFCINPNAKVEDILAKMKAGEDLDSFIAKLVNEKVDLIKERGEKAFKPLMGLVMKEFRGKVDGKIIAEKLMKAIKEKISEL</sequence>
<name>D2RDE2_ARCPA</name>
<dbReference type="EC" id="6.3.5.-" evidence="6"/>
<dbReference type="Gene3D" id="3.30.1360.30">
    <property type="entry name" value="GAD-like domain"/>
    <property type="match status" value="1"/>
</dbReference>
<dbReference type="STRING" id="572546.Arcpr_1077"/>
<dbReference type="Pfam" id="PF02637">
    <property type="entry name" value="GatB_Yqey"/>
    <property type="match status" value="1"/>
</dbReference>
<dbReference type="SUPFAM" id="SSF55931">
    <property type="entry name" value="Glutamine synthetase/guanido kinase"/>
    <property type="match status" value="1"/>
</dbReference>
<dbReference type="InterPro" id="IPR004414">
    <property type="entry name" value="GatE"/>
</dbReference>
<keyword evidence="2 6" id="KW-0547">Nucleotide-binding</keyword>
<dbReference type="RefSeq" id="WP_012940472.1">
    <property type="nucleotide sequence ID" value="NC_013741.1"/>
</dbReference>
<keyword evidence="3 6" id="KW-0067">ATP-binding</keyword>
<dbReference type="FunFam" id="3.30.1360.30:FF:000003">
    <property type="entry name" value="Glutamyl-tRNA(Gln) amidotransferase subunit E"/>
    <property type="match status" value="1"/>
</dbReference>
<dbReference type="GeneID" id="8739754"/>
<comment type="function">
    <text evidence="6">Allows the formation of correctly charged Gln-tRNA(Gln) through the transamidation of misacylated Glu-tRNA(Gln) in organisms which lack glutaminyl-tRNA synthetase. The reaction takes place in the presence of glutamine and ATP through an activated gamma-phospho-Glu-tRNA(Gln). The GatDE system is specific for glutamate and does not act on aspartate.</text>
</comment>
<evidence type="ECO:0000256" key="3">
    <source>
        <dbReference type="ARBA" id="ARBA00022840"/>
    </source>
</evidence>
<dbReference type="InterPro" id="IPR023168">
    <property type="entry name" value="GatB_Yqey_C_2"/>
</dbReference>
<dbReference type="InterPro" id="IPR018027">
    <property type="entry name" value="Asn/Gln_amidotransferase"/>
</dbReference>
<dbReference type="NCBIfam" id="TIGR00134">
    <property type="entry name" value="gatE_arch"/>
    <property type="match status" value="1"/>
</dbReference>
<reference evidence="8 9" key="1">
    <citation type="journal article" date="2010" name="Stand. Genomic Sci.">
        <title>Complete genome sequence of Archaeoglobus profundus type strain (AV18).</title>
        <authorList>
            <person name="von Jan M."/>
            <person name="Lapidus A."/>
            <person name="Del Rio T.G."/>
            <person name="Copeland A."/>
            <person name="Tice H."/>
            <person name="Cheng J.F."/>
            <person name="Lucas S."/>
            <person name="Chen F."/>
            <person name="Nolan M."/>
            <person name="Goodwin L."/>
            <person name="Han C."/>
            <person name="Pitluck S."/>
            <person name="Liolios K."/>
            <person name="Ivanova N."/>
            <person name="Mavromatis K."/>
            <person name="Ovchinnikova G."/>
            <person name="Chertkov O."/>
            <person name="Pati A."/>
            <person name="Chen A."/>
            <person name="Palaniappan K."/>
            <person name="Land M."/>
            <person name="Hauser L."/>
            <person name="Chang Y.J."/>
            <person name="Jeffries C.D."/>
            <person name="Saunders E."/>
            <person name="Brettin T."/>
            <person name="Detter J.C."/>
            <person name="Chain P."/>
            <person name="Eichinger K."/>
            <person name="Huber H."/>
            <person name="Spring S."/>
            <person name="Rohde M."/>
            <person name="Goker M."/>
            <person name="Wirth R."/>
            <person name="Woyke T."/>
            <person name="Bristow J."/>
            <person name="Eisen J.A."/>
            <person name="Markowitz V."/>
            <person name="Hugenholtz P."/>
            <person name="Kyrpides N.C."/>
            <person name="Klenk H.P."/>
        </authorList>
    </citation>
    <scope>NUCLEOTIDE SEQUENCE [LARGE SCALE GENOMIC DNA]</scope>
    <source>
        <strain evidence="9">DSM 5631 / JCM 9629 / NBRC 100127 / Av18</strain>
    </source>
</reference>
<dbReference type="Gene3D" id="1.10.10.410">
    <property type="match status" value="1"/>
</dbReference>
<dbReference type="GO" id="GO:0070681">
    <property type="term" value="P:glutaminyl-tRNAGln biosynthesis via transamidation"/>
    <property type="evidence" value="ECO:0007669"/>
    <property type="project" value="TreeGrafter"/>
</dbReference>
<evidence type="ECO:0000313" key="9">
    <source>
        <dbReference type="Proteomes" id="UP000001901"/>
    </source>
</evidence>
<dbReference type="SMART" id="SM00845">
    <property type="entry name" value="GatB_Yqey"/>
    <property type="match status" value="1"/>
</dbReference>
<dbReference type="InterPro" id="IPR029351">
    <property type="entry name" value="GAD_dom"/>
</dbReference>
<dbReference type="EMBL" id="CP001857">
    <property type="protein sequence ID" value="ADB58136.1"/>
    <property type="molecule type" value="Genomic_DNA"/>
</dbReference>
<dbReference type="GO" id="GO:0006412">
    <property type="term" value="P:translation"/>
    <property type="evidence" value="ECO:0007669"/>
    <property type="project" value="UniProtKB-UniRule"/>
</dbReference>